<gene>
    <name evidence="8" type="ORF">CEUSTIGMA_g206.t1</name>
</gene>
<feature type="domain" description="EF-hand" evidence="7">
    <location>
        <begin position="192"/>
        <end position="227"/>
    </location>
</feature>
<keyword evidence="2" id="KW-0963">Cytoplasm</keyword>
<feature type="region of interest" description="Disordered" evidence="6">
    <location>
        <begin position="24"/>
        <end position="71"/>
    </location>
</feature>
<reference evidence="8 9" key="1">
    <citation type="submission" date="2017-08" db="EMBL/GenBank/DDBJ databases">
        <title>Acidophilic green algal genome provides insights into adaptation to an acidic environment.</title>
        <authorList>
            <person name="Hirooka S."/>
            <person name="Hirose Y."/>
            <person name="Kanesaki Y."/>
            <person name="Higuchi S."/>
            <person name="Fujiwara T."/>
            <person name="Onuma R."/>
            <person name="Era A."/>
            <person name="Ohbayashi R."/>
            <person name="Uzuka A."/>
            <person name="Nozaki H."/>
            <person name="Yoshikawa H."/>
            <person name="Miyagishima S.Y."/>
        </authorList>
    </citation>
    <scope>NUCLEOTIDE SEQUENCE [LARGE SCALE GENOMIC DNA]</scope>
    <source>
        <strain evidence="8 9">NIES-2499</strain>
    </source>
</reference>
<dbReference type="Proteomes" id="UP000232323">
    <property type="component" value="Unassembled WGS sequence"/>
</dbReference>
<evidence type="ECO:0000256" key="5">
    <source>
        <dbReference type="ARBA" id="ARBA00022837"/>
    </source>
</evidence>
<dbReference type="Pfam" id="PF13499">
    <property type="entry name" value="EF-hand_7"/>
    <property type="match status" value="1"/>
</dbReference>
<sequence>MSQYNQNPYNQNPQVTLQYHPQQQAYGGAVRPPSQNQQYAQAPPQYSQAPPQYVQTPGNSFQNPGAPPALYAQPQYASTVQQTPQAASPGLDPKVASWFQAIDTDRTGSIDNKELQRALAMGHLTFSLGDTDQMIRAFDTKGARTLNLQEFIKLHEFLNNVTSSFNFFDKPPRRALNLDQLVQALRHAGFSMDPPVVQAMFKRHDPDNSSSLSLDEYIRMCLFLQSCVRTFGAFDSQRAGKINLDFNQFVYATSHI</sequence>
<keyword evidence="9" id="KW-1185">Reference proteome</keyword>
<evidence type="ECO:0000313" key="8">
    <source>
        <dbReference type="EMBL" id="GAX72750.1"/>
    </source>
</evidence>
<comment type="caution">
    <text evidence="8">The sequence shown here is derived from an EMBL/GenBank/DDBJ whole genome shotgun (WGS) entry which is preliminary data.</text>
</comment>
<dbReference type="STRING" id="1157962.A0A250WQD2"/>
<dbReference type="PANTHER" id="PTHR46212">
    <property type="entry name" value="PEFLIN"/>
    <property type="match status" value="1"/>
</dbReference>
<feature type="compositionally biased region" description="Polar residues" evidence="6">
    <location>
        <begin position="54"/>
        <end position="63"/>
    </location>
</feature>
<dbReference type="PROSITE" id="PS50222">
    <property type="entry name" value="EF_HAND_2"/>
    <property type="match status" value="2"/>
</dbReference>
<organism evidence="8 9">
    <name type="scientific">Chlamydomonas eustigma</name>
    <dbReference type="NCBI Taxonomy" id="1157962"/>
    <lineage>
        <taxon>Eukaryota</taxon>
        <taxon>Viridiplantae</taxon>
        <taxon>Chlorophyta</taxon>
        <taxon>core chlorophytes</taxon>
        <taxon>Chlorophyceae</taxon>
        <taxon>CS clade</taxon>
        <taxon>Chlamydomonadales</taxon>
        <taxon>Chlamydomonadaceae</taxon>
        <taxon>Chlamydomonas</taxon>
    </lineage>
</organism>
<evidence type="ECO:0000259" key="7">
    <source>
        <dbReference type="PROSITE" id="PS50222"/>
    </source>
</evidence>
<dbReference type="AlphaFoldDB" id="A0A250WQD2"/>
<accession>A0A250WQD2</accession>
<dbReference type="Gene3D" id="1.10.238.10">
    <property type="entry name" value="EF-hand"/>
    <property type="match status" value="1"/>
</dbReference>
<dbReference type="InterPro" id="IPR011992">
    <property type="entry name" value="EF-hand-dom_pair"/>
</dbReference>
<dbReference type="PANTHER" id="PTHR46212:SF3">
    <property type="entry name" value="GH27120P"/>
    <property type="match status" value="1"/>
</dbReference>
<proteinExistence type="predicted"/>
<comment type="subcellular location">
    <subcellularLocation>
        <location evidence="1">Cytoplasm</location>
    </subcellularLocation>
</comment>
<dbReference type="PROSITE" id="PS00018">
    <property type="entry name" value="EF_HAND_1"/>
    <property type="match status" value="1"/>
</dbReference>
<evidence type="ECO:0000256" key="1">
    <source>
        <dbReference type="ARBA" id="ARBA00004496"/>
    </source>
</evidence>
<feature type="domain" description="EF-hand" evidence="7">
    <location>
        <begin position="90"/>
        <end position="125"/>
    </location>
</feature>
<dbReference type="GO" id="GO:0005509">
    <property type="term" value="F:calcium ion binding"/>
    <property type="evidence" value="ECO:0007669"/>
    <property type="project" value="InterPro"/>
</dbReference>
<dbReference type="OrthoDB" id="186625at2759"/>
<evidence type="ECO:0000256" key="3">
    <source>
        <dbReference type="ARBA" id="ARBA00022723"/>
    </source>
</evidence>
<evidence type="ECO:0000256" key="6">
    <source>
        <dbReference type="SAM" id="MobiDB-lite"/>
    </source>
</evidence>
<keyword evidence="3" id="KW-0479">Metal-binding</keyword>
<feature type="compositionally biased region" description="Low complexity" evidence="6">
    <location>
        <begin position="32"/>
        <end position="53"/>
    </location>
</feature>
<dbReference type="GO" id="GO:0048306">
    <property type="term" value="F:calcium-dependent protein binding"/>
    <property type="evidence" value="ECO:0007669"/>
    <property type="project" value="UniProtKB-ARBA"/>
</dbReference>
<evidence type="ECO:0000256" key="2">
    <source>
        <dbReference type="ARBA" id="ARBA00022490"/>
    </source>
</evidence>
<dbReference type="EMBL" id="BEGY01000001">
    <property type="protein sequence ID" value="GAX72750.1"/>
    <property type="molecule type" value="Genomic_DNA"/>
</dbReference>
<dbReference type="InterPro" id="IPR002048">
    <property type="entry name" value="EF_hand_dom"/>
</dbReference>
<dbReference type="SUPFAM" id="SSF47473">
    <property type="entry name" value="EF-hand"/>
    <property type="match status" value="1"/>
</dbReference>
<dbReference type="GO" id="GO:0005737">
    <property type="term" value="C:cytoplasm"/>
    <property type="evidence" value="ECO:0007669"/>
    <property type="project" value="UniProtKB-SubCell"/>
</dbReference>
<evidence type="ECO:0000256" key="4">
    <source>
        <dbReference type="ARBA" id="ARBA00022737"/>
    </source>
</evidence>
<keyword evidence="4" id="KW-0677">Repeat</keyword>
<dbReference type="InterPro" id="IPR018247">
    <property type="entry name" value="EF_Hand_1_Ca_BS"/>
</dbReference>
<name>A0A250WQD2_9CHLO</name>
<dbReference type="CDD" id="cd16185">
    <property type="entry name" value="EFh_PEF_ALG-2_like"/>
    <property type="match status" value="1"/>
</dbReference>
<dbReference type="InterPro" id="IPR051426">
    <property type="entry name" value="Peflin/Sorcin_CaBP"/>
</dbReference>
<dbReference type="SMART" id="SM00054">
    <property type="entry name" value="EFh"/>
    <property type="match status" value="2"/>
</dbReference>
<protein>
    <recommendedName>
        <fullName evidence="7">EF-hand domain-containing protein</fullName>
    </recommendedName>
</protein>
<keyword evidence="5" id="KW-0106">Calcium</keyword>
<evidence type="ECO:0000313" key="9">
    <source>
        <dbReference type="Proteomes" id="UP000232323"/>
    </source>
</evidence>